<dbReference type="Gene3D" id="3.30.420.40">
    <property type="match status" value="2"/>
</dbReference>
<dbReference type="SUPFAM" id="SSF53067">
    <property type="entry name" value="Actin-like ATPase domain"/>
    <property type="match status" value="1"/>
</dbReference>
<evidence type="ECO:0000313" key="2">
    <source>
        <dbReference type="Proteomes" id="UP000196386"/>
    </source>
</evidence>
<evidence type="ECO:0008006" key="3">
    <source>
        <dbReference type="Google" id="ProtNLM"/>
    </source>
</evidence>
<organism evidence="1 2">
    <name type="scientific">Anaerotruncus colihominis</name>
    <dbReference type="NCBI Taxonomy" id="169435"/>
    <lineage>
        <taxon>Bacteria</taxon>
        <taxon>Bacillati</taxon>
        <taxon>Bacillota</taxon>
        <taxon>Clostridia</taxon>
        <taxon>Eubacteriales</taxon>
        <taxon>Oscillospiraceae</taxon>
        <taxon>Anaerotruncus</taxon>
    </lineage>
</organism>
<sequence>MNQLQYTFTPVQKPSRGRVYRWEDLKRMTLFQLRDLCVREKIIHAATDRMDREELIHLLMRFRGSRTPKLISKEDTDGYTRLKTALYASKISLIPHRIQLPAKITVFEGLDTNYFDGYALPYQEDLDGVNAMVTDQEGEICALFRVESFEGLKQMYLTRTGALSCKESPIHNYRLLLFPQKVSDLVWGVYTGMAAELPPQIQVYSVPLMAFFVRQPVSTAMPLAIDFGTSNTVAGIYLESGLYAKISDSVMPGQLQPGQVNYVRYLDAYGAATPILPSVIGVDCILDGKACYAVGYAAERIAENGYLGEGISVFYDIKRWVVNDQEMEELSDFQGSSLLTPRKEILRAYLLYVISCAQQRFKCRIQNIFMPYPVKQRERFLALYRELLPEYTVEEQDCIDEGVSVIYSTIAALIKEKQYREDVWYKALIIDCGGGTTDLSSCEFSIHDDRIAYDIQIETAYENGDTDFGGNLLTYRILQLIKISAAYALTGRGETVDQLTAGMDEDLYRIVDREGSNVVYEQLERAYAAAEEVIPTRFKEYEYAGRDAYFMVKSNYYLLFTLAEQAKKAFFSNYQLLRVELSCDGADKKDDPYLCRIKAPRWKLAAKGQAGLTIQKEFPEVILNTEIIRMVLKSDIYDVISRFLTKPYAAKTLGSYNIIKLTGQSCRINLFRDCLKEFLPGRMIQQRQKRENAYELKLCCLEGAIRYISDKRLGYARVRLTQKMPAFPYVLSAYTHKGERVTLIQGLDREKVCGSISRPRESVELRLHLSTAENQDKFTYTVFCDPDVFSKTTQEELSERFGGQIQQAETDTIQNGEIKYFVWADQGQWGFSVVPVSRVDEQLSVGEQQRYSFEDEGWMVNYFDGMR</sequence>
<dbReference type="Gene3D" id="3.90.640.10">
    <property type="entry name" value="Actin, Chain A, domain 4"/>
    <property type="match status" value="1"/>
</dbReference>
<dbReference type="InterPro" id="IPR043129">
    <property type="entry name" value="ATPase_NBD"/>
</dbReference>
<dbReference type="EMBL" id="NFKP01000035">
    <property type="protein sequence ID" value="OUP67386.1"/>
    <property type="molecule type" value="Genomic_DNA"/>
</dbReference>
<protein>
    <recommendedName>
        <fullName evidence="3">Molecular chaperone</fullName>
    </recommendedName>
</protein>
<dbReference type="AlphaFoldDB" id="A0A1Y4MRP1"/>
<comment type="caution">
    <text evidence="1">The sequence shown here is derived from an EMBL/GenBank/DDBJ whole genome shotgun (WGS) entry which is preliminary data.</text>
</comment>
<name>A0A1Y4MRP1_9FIRM</name>
<proteinExistence type="predicted"/>
<reference evidence="2" key="1">
    <citation type="submission" date="2017-04" db="EMBL/GenBank/DDBJ databases">
        <title>Function of individual gut microbiota members based on whole genome sequencing of pure cultures obtained from chicken caecum.</title>
        <authorList>
            <person name="Medvecky M."/>
            <person name="Cejkova D."/>
            <person name="Polansky O."/>
            <person name="Karasova D."/>
            <person name="Kubasova T."/>
            <person name="Cizek A."/>
            <person name="Rychlik I."/>
        </authorList>
    </citation>
    <scope>NUCLEOTIDE SEQUENCE [LARGE SCALE GENOMIC DNA]</scope>
    <source>
        <strain evidence="2">An175</strain>
    </source>
</reference>
<gene>
    <name evidence="1" type="ORF">B5F11_18510</name>
</gene>
<dbReference type="RefSeq" id="WP_087303260.1">
    <property type="nucleotide sequence ID" value="NZ_NFKP01000035.1"/>
</dbReference>
<accession>A0A1Y4MRP1</accession>
<dbReference type="Proteomes" id="UP000196386">
    <property type="component" value="Unassembled WGS sequence"/>
</dbReference>
<evidence type="ECO:0000313" key="1">
    <source>
        <dbReference type="EMBL" id="OUP67386.1"/>
    </source>
</evidence>